<evidence type="ECO:0000256" key="1">
    <source>
        <dbReference type="ARBA" id="ARBA00022485"/>
    </source>
</evidence>
<dbReference type="SUPFAM" id="SSF50249">
    <property type="entry name" value="Nucleic acid-binding proteins"/>
    <property type="match status" value="1"/>
</dbReference>
<keyword evidence="8 11" id="KW-0411">Iron-sulfur</keyword>
<dbReference type="InterPro" id="IPR025714">
    <property type="entry name" value="Methyltranfer_dom"/>
</dbReference>
<feature type="binding site" evidence="11 12">
    <location>
        <position position="272"/>
    </location>
    <ligand>
        <name>S-adenosyl-L-methionine</name>
        <dbReference type="ChEBI" id="CHEBI:59789"/>
    </ligand>
</feature>
<dbReference type="PANTHER" id="PTHR11061:SF49">
    <property type="entry name" value="23S RRNA (URACIL(1939)-C(5))-METHYLTRANSFERASE RLMD"/>
    <property type="match status" value="1"/>
</dbReference>
<evidence type="ECO:0000256" key="8">
    <source>
        <dbReference type="ARBA" id="ARBA00023014"/>
    </source>
</evidence>
<feature type="binding site" evidence="11 12">
    <location>
        <position position="370"/>
    </location>
    <ligand>
        <name>S-adenosyl-L-methionine</name>
        <dbReference type="ChEBI" id="CHEBI:59789"/>
    </ligand>
</feature>
<keyword evidence="4 11" id="KW-0808">Transferase</keyword>
<dbReference type="InterPro" id="IPR030391">
    <property type="entry name" value="MeTrfase_TrmA_CS"/>
</dbReference>
<dbReference type="Gene3D" id="2.40.50.1070">
    <property type="match status" value="1"/>
</dbReference>
<feature type="binding site" evidence="11 12">
    <location>
        <position position="322"/>
    </location>
    <ligand>
        <name>S-adenosyl-L-methionine</name>
        <dbReference type="ChEBI" id="CHEBI:59789"/>
    </ligand>
</feature>
<evidence type="ECO:0000256" key="2">
    <source>
        <dbReference type="ARBA" id="ARBA00022552"/>
    </source>
</evidence>
<feature type="binding site" evidence="11 12">
    <location>
        <position position="301"/>
    </location>
    <ligand>
        <name>S-adenosyl-L-methionine</name>
        <dbReference type="ChEBI" id="CHEBI:59789"/>
    </ligand>
</feature>
<dbReference type="InterPro" id="IPR012340">
    <property type="entry name" value="NA-bd_OB-fold"/>
</dbReference>
<dbReference type="GO" id="GO:0003723">
    <property type="term" value="F:RNA binding"/>
    <property type="evidence" value="ECO:0007669"/>
    <property type="project" value="InterPro"/>
</dbReference>
<comment type="similarity">
    <text evidence="11">Belongs to the class I-like SAM-binding methyltransferase superfamily. RNA M5U methyltransferase family. RlmD subfamily.</text>
</comment>
<protein>
    <recommendedName>
        <fullName evidence="11">23S rRNA (uracil(1939)-C(5))-methyltransferase RlmD</fullName>
        <ecNumber evidence="11">2.1.1.190</ecNumber>
    </recommendedName>
    <alternativeName>
        <fullName evidence="11">23S rRNA(m5U1939)-methyltransferase</fullName>
    </alternativeName>
</protein>
<feature type="active site" evidence="13">
    <location>
        <position position="396"/>
    </location>
</feature>
<reference evidence="15 16" key="1">
    <citation type="submission" date="2018-05" db="EMBL/GenBank/DDBJ databases">
        <title>Draft Genome Sequences for a Diverse set of 7 Haemophilus Species.</title>
        <authorList>
            <person name="Nichols M."/>
            <person name="Topaz N."/>
            <person name="Wang X."/>
            <person name="Wang X."/>
            <person name="Boxrud D."/>
        </authorList>
    </citation>
    <scope>NUCLEOTIDE SEQUENCE [LARGE SCALE GENOMIC DNA]</scope>
    <source>
        <strain evidence="15 16">C2002001239</strain>
    </source>
</reference>
<feature type="binding site" evidence="11">
    <location>
        <position position="90"/>
    </location>
    <ligand>
        <name>[4Fe-4S] cluster</name>
        <dbReference type="ChEBI" id="CHEBI:49883"/>
    </ligand>
</feature>
<comment type="catalytic activity">
    <reaction evidence="9 11">
        <text>uridine(1939) in 23S rRNA + S-adenosyl-L-methionine = 5-methyluridine(1939) in 23S rRNA + S-adenosyl-L-homocysteine + H(+)</text>
        <dbReference type="Rhea" id="RHEA:42908"/>
        <dbReference type="Rhea" id="RHEA-COMP:10278"/>
        <dbReference type="Rhea" id="RHEA-COMP:10279"/>
        <dbReference type="ChEBI" id="CHEBI:15378"/>
        <dbReference type="ChEBI" id="CHEBI:57856"/>
        <dbReference type="ChEBI" id="CHEBI:59789"/>
        <dbReference type="ChEBI" id="CHEBI:65315"/>
        <dbReference type="ChEBI" id="CHEBI:74447"/>
        <dbReference type="EC" id="2.1.1.190"/>
    </reaction>
</comment>
<dbReference type="InterPro" id="IPR029063">
    <property type="entry name" value="SAM-dependent_MTases_sf"/>
</dbReference>
<feature type="binding site" evidence="11">
    <location>
        <position position="306"/>
    </location>
    <ligand>
        <name>S-adenosyl-L-methionine</name>
        <dbReference type="ChEBI" id="CHEBI:59789"/>
    </ligand>
</feature>
<sequence>MAQFYSEKFTKKSKKTTACRQVKIQSLDYQGLGVAKIEGKTWFIENALPGEEIEMRPIDEKRQYGHGKAVKILKKSSERQLPSCAVYRECGGCQMQHIPLALQRETKQKALFQRLQKLQNTPINFQPMIVGKPKGYRRRTRLSIALQAGKVVMGFRQQGSSHIIPLTECEVLLPSLSALLLKLSELLTAWQNKKALGHIELVQADNTIAMLFRHVGALSEKDATALKIFAAREELSLFVMSSEQRIEHWCGQAPYYVVEGCQIGFSMRDFIQVNAELNAKMVSQALAWLEPSKNDRILDLFCGVGNFTLPLAKMAGQVVGVEGVIEMVQQAKQNAEFNQLANVAFYQTNLDEPFIEQPWAQEPFNKVLLDPARNGAWFCLDHLCALAPERICYVSCNPATLVRDAQKLIEQDYRLEKVAMIDMFPQTGHLESISVFVKGE</sequence>
<dbReference type="AlphaFoldDB" id="A0A369YHW3"/>
<dbReference type="InterPro" id="IPR002792">
    <property type="entry name" value="TRAM_dom"/>
</dbReference>
<dbReference type="HAMAP" id="MF_01010">
    <property type="entry name" value="23SrRNA_methyltr_RlmD"/>
    <property type="match status" value="1"/>
</dbReference>
<dbReference type="InterPro" id="IPR001566">
    <property type="entry name" value="23S_rRNA_MeTrfase_RlmD"/>
</dbReference>
<keyword evidence="1 11" id="KW-0004">4Fe-4S</keyword>
<evidence type="ECO:0000256" key="5">
    <source>
        <dbReference type="ARBA" id="ARBA00022691"/>
    </source>
</evidence>
<dbReference type="GO" id="GO:0070041">
    <property type="term" value="F:rRNA (uridine-C5-)-methyltransferase activity"/>
    <property type="evidence" value="ECO:0007669"/>
    <property type="project" value="UniProtKB-UniRule"/>
</dbReference>
<dbReference type="CDD" id="cd02440">
    <property type="entry name" value="AdoMet_MTases"/>
    <property type="match status" value="1"/>
</dbReference>
<keyword evidence="2 11" id="KW-0698">rRNA processing</keyword>
<dbReference type="PROSITE" id="PS01231">
    <property type="entry name" value="TRMA_2"/>
    <property type="match status" value="1"/>
</dbReference>
<gene>
    <name evidence="11" type="primary">rlmD</name>
    <name evidence="15" type="ORF">DPV93_06060</name>
</gene>
<feature type="binding site" evidence="11">
    <location>
        <position position="93"/>
    </location>
    <ligand>
        <name>[4Fe-4S] cluster</name>
        <dbReference type="ChEBI" id="CHEBI:49883"/>
    </ligand>
</feature>
<evidence type="ECO:0000259" key="14">
    <source>
        <dbReference type="PROSITE" id="PS50926"/>
    </source>
</evidence>
<dbReference type="RefSeq" id="WP_111402978.1">
    <property type="nucleotide sequence ID" value="NZ_QEPN01000004.1"/>
</dbReference>
<feature type="binding site" evidence="11">
    <location>
        <position position="169"/>
    </location>
    <ligand>
        <name>[4Fe-4S] cluster</name>
        <dbReference type="ChEBI" id="CHEBI:49883"/>
    </ligand>
</feature>
<dbReference type="PROSITE" id="PS51687">
    <property type="entry name" value="SAM_MT_RNA_M5U"/>
    <property type="match status" value="1"/>
</dbReference>
<evidence type="ECO:0000256" key="12">
    <source>
        <dbReference type="PROSITE-ProRule" id="PRU01024"/>
    </source>
</evidence>
<evidence type="ECO:0000256" key="3">
    <source>
        <dbReference type="ARBA" id="ARBA00022603"/>
    </source>
</evidence>
<dbReference type="PROSITE" id="PS01230">
    <property type="entry name" value="TRMA_1"/>
    <property type="match status" value="1"/>
</dbReference>
<dbReference type="InterPro" id="IPR030390">
    <property type="entry name" value="MeTrfase_TrmA_AS"/>
</dbReference>
<accession>A0A369YHW3</accession>
<evidence type="ECO:0000256" key="9">
    <source>
        <dbReference type="ARBA" id="ARBA00052756"/>
    </source>
</evidence>
<evidence type="ECO:0000256" key="11">
    <source>
        <dbReference type="HAMAP-Rule" id="MF_01010"/>
    </source>
</evidence>
<feature type="domain" description="TRAM" evidence="14">
    <location>
        <begin position="12"/>
        <end position="71"/>
    </location>
</feature>
<evidence type="ECO:0000313" key="15">
    <source>
        <dbReference type="EMBL" id="RDE71890.1"/>
    </source>
</evidence>
<comment type="function">
    <text evidence="10 11">Catalyzes the formation of 5-methyl-uridine at position 1939 (m5U1939) in 23S rRNA.</text>
</comment>
<dbReference type="Gene3D" id="3.40.50.150">
    <property type="entry name" value="Vaccinia Virus protein VP39"/>
    <property type="match status" value="1"/>
</dbReference>
<dbReference type="GO" id="GO:0051539">
    <property type="term" value="F:4 iron, 4 sulfur cluster binding"/>
    <property type="evidence" value="ECO:0007669"/>
    <property type="project" value="UniProtKB-KW"/>
</dbReference>
<evidence type="ECO:0000256" key="13">
    <source>
        <dbReference type="PROSITE-ProRule" id="PRU10015"/>
    </source>
</evidence>
<dbReference type="NCBIfam" id="NF009639">
    <property type="entry name" value="PRK13168.1"/>
    <property type="match status" value="1"/>
</dbReference>
<dbReference type="GO" id="GO:0005506">
    <property type="term" value="F:iron ion binding"/>
    <property type="evidence" value="ECO:0007669"/>
    <property type="project" value="UniProtKB-UniRule"/>
</dbReference>
<feature type="binding site" evidence="11">
    <location>
        <position position="349"/>
    </location>
    <ligand>
        <name>S-adenosyl-L-methionine</name>
        <dbReference type="ChEBI" id="CHEBI:59789"/>
    </ligand>
</feature>
<evidence type="ECO:0000256" key="7">
    <source>
        <dbReference type="ARBA" id="ARBA00023004"/>
    </source>
</evidence>
<dbReference type="InterPro" id="IPR010280">
    <property type="entry name" value="U5_MeTrfase_fam"/>
</dbReference>
<dbReference type="PANTHER" id="PTHR11061">
    <property type="entry name" value="RNA M5U METHYLTRANSFERASE"/>
    <property type="match status" value="1"/>
</dbReference>
<name>A0A369YHW3_9PAST</name>
<keyword evidence="6 11" id="KW-0479">Metal-binding</keyword>
<feature type="binding site" evidence="11">
    <location>
        <position position="84"/>
    </location>
    <ligand>
        <name>[4Fe-4S] cluster</name>
        <dbReference type="ChEBI" id="CHEBI:49883"/>
    </ligand>
</feature>
<proteinExistence type="inferred from homology"/>
<evidence type="ECO:0000256" key="6">
    <source>
        <dbReference type="ARBA" id="ARBA00022723"/>
    </source>
</evidence>
<dbReference type="Pfam" id="PF01938">
    <property type="entry name" value="TRAM"/>
    <property type="match status" value="1"/>
</dbReference>
<comment type="caution">
    <text evidence="15">The sequence shown here is derived from an EMBL/GenBank/DDBJ whole genome shotgun (WGS) entry which is preliminary data.</text>
</comment>
<feature type="active site" description="Nucleophile" evidence="11 12">
    <location>
        <position position="396"/>
    </location>
</feature>
<dbReference type="EC" id="2.1.1.190" evidence="11"/>
<organism evidence="15 16">
    <name type="scientific">Haemophilus sputorum</name>
    <dbReference type="NCBI Taxonomy" id="1078480"/>
    <lineage>
        <taxon>Bacteria</taxon>
        <taxon>Pseudomonadati</taxon>
        <taxon>Pseudomonadota</taxon>
        <taxon>Gammaproteobacteria</taxon>
        <taxon>Pasteurellales</taxon>
        <taxon>Pasteurellaceae</taxon>
        <taxon>Haemophilus</taxon>
    </lineage>
</organism>
<dbReference type="SUPFAM" id="SSF53335">
    <property type="entry name" value="S-adenosyl-L-methionine-dependent methyltransferases"/>
    <property type="match status" value="1"/>
</dbReference>
<dbReference type="NCBIfam" id="TIGR00479">
    <property type="entry name" value="rumA"/>
    <property type="match status" value="1"/>
</dbReference>
<dbReference type="FunFam" id="2.40.50.140:FF:000097">
    <property type="entry name" value="23S rRNA (uracil(1939)-C(5))-methyltransferase RlmD"/>
    <property type="match status" value="1"/>
</dbReference>
<evidence type="ECO:0000256" key="10">
    <source>
        <dbReference type="ARBA" id="ARBA00059995"/>
    </source>
</evidence>
<keyword evidence="7 11" id="KW-0408">Iron</keyword>
<dbReference type="Gene3D" id="2.40.50.140">
    <property type="entry name" value="Nucleic acid-binding proteins"/>
    <property type="match status" value="1"/>
</dbReference>
<dbReference type="PROSITE" id="PS50926">
    <property type="entry name" value="TRAM"/>
    <property type="match status" value="1"/>
</dbReference>
<dbReference type="FunFam" id="3.40.50.150:FF:000009">
    <property type="entry name" value="23S rRNA (Uracil(1939)-C(5))-methyltransferase RlmD"/>
    <property type="match status" value="1"/>
</dbReference>
<keyword evidence="3 11" id="KW-0489">Methyltransferase</keyword>
<evidence type="ECO:0000313" key="16">
    <source>
        <dbReference type="Proteomes" id="UP000253872"/>
    </source>
</evidence>
<dbReference type="EMBL" id="QEPN01000004">
    <property type="protein sequence ID" value="RDE71890.1"/>
    <property type="molecule type" value="Genomic_DNA"/>
</dbReference>
<keyword evidence="5 11" id="KW-0949">S-adenosyl-L-methionine</keyword>
<dbReference type="GO" id="GO:0070475">
    <property type="term" value="P:rRNA base methylation"/>
    <property type="evidence" value="ECO:0007669"/>
    <property type="project" value="TreeGrafter"/>
</dbReference>
<dbReference type="Proteomes" id="UP000253872">
    <property type="component" value="Unassembled WGS sequence"/>
</dbReference>
<dbReference type="Pfam" id="PF13847">
    <property type="entry name" value="Methyltransf_31"/>
    <property type="match status" value="1"/>
</dbReference>
<evidence type="ECO:0000256" key="4">
    <source>
        <dbReference type="ARBA" id="ARBA00022679"/>
    </source>
</evidence>